<evidence type="ECO:0000256" key="5">
    <source>
        <dbReference type="ARBA" id="ARBA00022967"/>
    </source>
</evidence>
<organism evidence="12">
    <name type="scientific">Acanthogammarus victorii</name>
    <dbReference type="NCBI Taxonomy" id="65437"/>
    <lineage>
        <taxon>Eukaryota</taxon>
        <taxon>Metazoa</taxon>
        <taxon>Ecdysozoa</taxon>
        <taxon>Arthropoda</taxon>
        <taxon>Crustacea</taxon>
        <taxon>Multicrustacea</taxon>
        <taxon>Malacostraca</taxon>
        <taxon>Eumalacostraca</taxon>
        <taxon>Peracarida</taxon>
        <taxon>Amphipoda</taxon>
        <taxon>Senticaudata</taxon>
        <taxon>Gammarida</taxon>
        <taxon>Gammaridira</taxon>
        <taxon>Gammaroidea</taxon>
        <taxon>Acanthogammaridae</taxon>
        <taxon>Acanthogammarinae</taxon>
        <taxon>Acanthogammarus</taxon>
    </lineage>
</organism>
<evidence type="ECO:0000256" key="10">
    <source>
        <dbReference type="ARBA" id="ARBA00049551"/>
    </source>
</evidence>
<protein>
    <recommendedName>
        <fullName evidence="3">NADH-ubiquinone oxidoreductase chain 4L</fullName>
    </recommendedName>
    <alternativeName>
        <fullName evidence="9">NADH dehydrogenase subunit 4L</fullName>
    </alternativeName>
</protein>
<evidence type="ECO:0000256" key="7">
    <source>
        <dbReference type="ARBA" id="ARBA00023027"/>
    </source>
</evidence>
<evidence type="ECO:0000313" key="12">
    <source>
        <dbReference type="EMBL" id="APL97218.1"/>
    </source>
</evidence>
<dbReference type="GO" id="GO:0008137">
    <property type="term" value="F:NADH dehydrogenase (ubiquinone) activity"/>
    <property type="evidence" value="ECO:0007669"/>
    <property type="project" value="UniProtKB-EC"/>
</dbReference>
<evidence type="ECO:0000256" key="9">
    <source>
        <dbReference type="ARBA" id="ARBA00031586"/>
    </source>
</evidence>
<dbReference type="Pfam" id="PF00420">
    <property type="entry name" value="Oxidored_q2"/>
    <property type="match status" value="1"/>
</dbReference>
<name>A0A1L5BW74_9CRUS</name>
<keyword evidence="7" id="KW-0520">NAD</keyword>
<dbReference type="AlphaFoldDB" id="A0A1L5BW74"/>
<gene>
    <name evidence="12" type="primary">ND4L</name>
</gene>
<accession>A0A1L5BW74</accession>
<keyword evidence="8 11" id="KW-0472">Membrane</keyword>
<keyword evidence="5" id="KW-1278">Translocase</keyword>
<feature type="transmembrane region" description="Helical" evidence="11">
    <location>
        <begin position="57"/>
        <end position="82"/>
    </location>
</feature>
<comment type="similarity">
    <text evidence="2">Belongs to the complex I subunit 4L family.</text>
</comment>
<geneLocation type="mitochondrion" evidence="12"/>
<comment type="catalytic activity">
    <reaction evidence="10">
        <text>a ubiquinone + NADH + 5 H(+)(in) = a ubiquinol + NAD(+) + 4 H(+)(out)</text>
        <dbReference type="Rhea" id="RHEA:29091"/>
        <dbReference type="Rhea" id="RHEA-COMP:9565"/>
        <dbReference type="Rhea" id="RHEA-COMP:9566"/>
        <dbReference type="ChEBI" id="CHEBI:15378"/>
        <dbReference type="ChEBI" id="CHEBI:16389"/>
        <dbReference type="ChEBI" id="CHEBI:17976"/>
        <dbReference type="ChEBI" id="CHEBI:57540"/>
        <dbReference type="ChEBI" id="CHEBI:57945"/>
        <dbReference type="EC" id="7.1.1.2"/>
    </reaction>
</comment>
<evidence type="ECO:0000256" key="2">
    <source>
        <dbReference type="ARBA" id="ARBA00010519"/>
    </source>
</evidence>
<evidence type="ECO:0000256" key="1">
    <source>
        <dbReference type="ARBA" id="ARBA00004141"/>
    </source>
</evidence>
<evidence type="ECO:0000256" key="6">
    <source>
        <dbReference type="ARBA" id="ARBA00022989"/>
    </source>
</evidence>
<dbReference type="Gene3D" id="1.10.287.3510">
    <property type="match status" value="1"/>
</dbReference>
<keyword evidence="4 11" id="KW-0812">Transmembrane</keyword>
<reference evidence="12" key="1">
    <citation type="journal article" date="2016" name="BMC Genomics">
        <title>Evolution of mitochondrial genomes in Baikalian amphipods.</title>
        <authorList>
            <person name="Romanova E.V."/>
            <person name="Aleoshin V.V."/>
            <person name="Kamaltynov R.M."/>
            <person name="Mikhailov K.V."/>
            <person name="Logacheva M.D."/>
            <person name="Sirotinina E.A."/>
            <person name="Gornov A.Y."/>
            <person name="Anikin A.S."/>
            <person name="Sherbakov D.Y."/>
        </authorList>
    </citation>
    <scope>NUCLEOTIDE SEQUENCE</scope>
</reference>
<proteinExistence type="inferred from homology"/>
<keyword evidence="6 11" id="KW-1133">Transmembrane helix</keyword>
<evidence type="ECO:0000256" key="11">
    <source>
        <dbReference type="SAM" id="Phobius"/>
    </source>
</evidence>
<feature type="transmembrane region" description="Helical" evidence="11">
    <location>
        <begin position="20"/>
        <end position="45"/>
    </location>
</feature>
<evidence type="ECO:0000256" key="8">
    <source>
        <dbReference type="ARBA" id="ARBA00023136"/>
    </source>
</evidence>
<dbReference type="EMBL" id="KX341962">
    <property type="protein sequence ID" value="APL97218.1"/>
    <property type="molecule type" value="Genomic_DNA"/>
</dbReference>
<evidence type="ECO:0000256" key="3">
    <source>
        <dbReference type="ARBA" id="ARBA00016612"/>
    </source>
</evidence>
<keyword evidence="12" id="KW-0496">Mitochondrion</keyword>
<dbReference type="GO" id="GO:0016020">
    <property type="term" value="C:membrane"/>
    <property type="evidence" value="ECO:0007669"/>
    <property type="project" value="UniProtKB-SubCell"/>
</dbReference>
<evidence type="ECO:0000256" key="4">
    <source>
        <dbReference type="ARBA" id="ARBA00022692"/>
    </source>
</evidence>
<dbReference type="InterPro" id="IPR039428">
    <property type="entry name" value="NUOK/Mnh_C1-like"/>
</dbReference>
<comment type="subcellular location">
    <subcellularLocation>
        <location evidence="1">Membrane</location>
        <topology evidence="1">Multi-pass membrane protein</topology>
    </subcellularLocation>
</comment>
<sequence length="97" mass="10691">MMFYVEGSVMLGLSVGGLSFVLNYSHLLNSLLSLEFLTLMIYWGLSTSTMFIGNDFFFLLFYLAVGACEAVLGLSLLVSSVYSHGLDYLKSYSALLC</sequence>
<dbReference type="SMR" id="A0A1L5BW74"/>